<evidence type="ECO:0000313" key="2">
    <source>
        <dbReference type="Proteomes" id="UP000053660"/>
    </source>
</evidence>
<dbReference type="OrthoDB" id="438553at2759"/>
<reference evidence="1 2" key="1">
    <citation type="submission" date="2014-03" db="EMBL/GenBank/DDBJ databases">
        <title>Draft genome of the hookworm Oesophagostomum dentatum.</title>
        <authorList>
            <person name="Mitreva M."/>
        </authorList>
    </citation>
    <scope>NUCLEOTIDE SEQUENCE [LARGE SCALE GENOMIC DNA]</scope>
    <source>
        <strain evidence="1 2">OD-Hann</strain>
    </source>
</reference>
<keyword evidence="2" id="KW-1185">Reference proteome</keyword>
<gene>
    <name evidence="1" type="ORF">OESDEN_10651</name>
</gene>
<name>A0A0B1SX34_OESDE</name>
<protein>
    <submittedName>
        <fullName evidence="1">Uncharacterized protein</fullName>
    </submittedName>
</protein>
<accession>A0A0B1SX34</accession>
<evidence type="ECO:0000313" key="1">
    <source>
        <dbReference type="EMBL" id="KHJ89524.1"/>
    </source>
</evidence>
<organism evidence="1 2">
    <name type="scientific">Oesophagostomum dentatum</name>
    <name type="common">Nodular worm</name>
    <dbReference type="NCBI Taxonomy" id="61180"/>
    <lineage>
        <taxon>Eukaryota</taxon>
        <taxon>Metazoa</taxon>
        <taxon>Ecdysozoa</taxon>
        <taxon>Nematoda</taxon>
        <taxon>Chromadorea</taxon>
        <taxon>Rhabditida</taxon>
        <taxon>Rhabditina</taxon>
        <taxon>Rhabditomorpha</taxon>
        <taxon>Strongyloidea</taxon>
        <taxon>Strongylidae</taxon>
        <taxon>Oesophagostomum</taxon>
    </lineage>
</organism>
<dbReference type="Proteomes" id="UP000053660">
    <property type="component" value="Unassembled WGS sequence"/>
</dbReference>
<sequence length="153" mass="17361">MSRIHSFFREEKRRYDKTCRERERRMNPVMNASLQRSLRCSRTLPSLLRRFFSEKSALEVDSKKNGSDALKRFIVDKIRATGPITVAEYMKTVVSAPSVGYYGRYSDSQKVGAPCSSGNCSCSNLFSLKHYGSCERDIVQSFHRTLDGSGLAV</sequence>
<proteinExistence type="predicted"/>
<dbReference type="AlphaFoldDB" id="A0A0B1SX34"/>
<dbReference type="Gene3D" id="3.40.50.12710">
    <property type="match status" value="1"/>
</dbReference>
<dbReference type="EMBL" id="KN554106">
    <property type="protein sequence ID" value="KHJ89524.1"/>
    <property type="molecule type" value="Genomic_DNA"/>
</dbReference>
<feature type="non-terminal residue" evidence="1">
    <location>
        <position position="153"/>
    </location>
</feature>
<dbReference type="InterPro" id="IPR038375">
    <property type="entry name" value="NDUFAF7_sf"/>
</dbReference>